<feature type="transmembrane region" description="Helical" evidence="1">
    <location>
        <begin position="138"/>
        <end position="160"/>
    </location>
</feature>
<evidence type="ECO:0000313" key="4">
    <source>
        <dbReference type="Proteomes" id="UP001142444"/>
    </source>
</evidence>
<proteinExistence type="predicted"/>
<keyword evidence="4" id="KW-1185">Reference proteome</keyword>
<dbReference type="InterPro" id="IPR051311">
    <property type="entry name" value="DedA_domain"/>
</dbReference>
<feature type="transmembrane region" description="Helical" evidence="1">
    <location>
        <begin position="61"/>
        <end position="85"/>
    </location>
</feature>
<comment type="caution">
    <text evidence="3">The sequence shown here is derived from an EMBL/GenBank/DDBJ whole genome shotgun (WGS) entry which is preliminary data.</text>
</comment>
<keyword evidence="1" id="KW-0812">Transmembrane</keyword>
<protein>
    <submittedName>
        <fullName evidence="3">DedA family protein</fullName>
    </submittedName>
</protein>
<dbReference type="GeneID" id="92744341"/>
<dbReference type="Pfam" id="PF09335">
    <property type="entry name" value="VTT_dom"/>
    <property type="match status" value="1"/>
</dbReference>
<dbReference type="Proteomes" id="UP001142444">
    <property type="component" value="Unassembled WGS sequence"/>
</dbReference>
<dbReference type="AlphaFoldDB" id="A0A0A7MHY9"/>
<sequence>MIDYFSSVFNFFFSEENQLISMFLSAFLSATVLPGNSELIFSALASKNLLAEQTIFSTSMLWLVLIATLGNSLGSIITYAMGLLIPKPVNLQHRSARLALSLCEKYGVFALLLTSLPVIGDVLCGMAGWLRLNIWQTVFFITLGKLVRYLLLLFMLYPFIF</sequence>
<evidence type="ECO:0000256" key="1">
    <source>
        <dbReference type="SAM" id="Phobius"/>
    </source>
</evidence>
<name>A0A0A7MHY9_ACTEU</name>
<feature type="domain" description="VTT" evidence="2">
    <location>
        <begin position="59"/>
        <end position="156"/>
    </location>
</feature>
<reference evidence="3" key="1">
    <citation type="submission" date="2022-11" db="EMBL/GenBank/DDBJ databases">
        <authorList>
            <person name="Kamali M."/>
            <person name="Peak L."/>
            <person name="Go Y.Y."/>
            <person name="Balasuriya U.B.R."/>
            <person name="Carossino M."/>
        </authorList>
    </citation>
    <scope>NUCLEOTIDE SEQUENCE</scope>
    <source>
        <strain evidence="3">4524</strain>
    </source>
</reference>
<dbReference type="PANTHER" id="PTHR42709">
    <property type="entry name" value="ALKALINE PHOSPHATASE LIKE PROTEIN"/>
    <property type="match status" value="1"/>
</dbReference>
<dbReference type="EMBL" id="JAPHVQ010000002">
    <property type="protein sequence ID" value="MDE8034261.1"/>
    <property type="molecule type" value="Genomic_DNA"/>
</dbReference>
<dbReference type="InterPro" id="IPR032816">
    <property type="entry name" value="VTT_dom"/>
</dbReference>
<dbReference type="PANTHER" id="PTHR42709:SF4">
    <property type="entry name" value="INNER MEMBRANE PROTEIN YQAA"/>
    <property type="match status" value="1"/>
</dbReference>
<reference evidence="3" key="2">
    <citation type="journal article" date="2023" name="Pathogens">
        <title>Pathological Features and Genomic Characterization of an Actinobacillus equuli subsp. equuli Bearing Unique Virulence-Associated Genes from an Adult Horse with Pleuropneumonia.</title>
        <authorList>
            <person name="Kamali M."/>
            <person name="Carossino M."/>
            <person name="Del Piero F."/>
            <person name="Peak L."/>
            <person name="Mitchell M.S."/>
            <person name="Willette J."/>
            <person name="Baker R."/>
            <person name="Li F."/>
            <person name="Kenez A."/>
            <person name="Balasuriya U.B.R."/>
            <person name="Go Y.Y."/>
        </authorList>
    </citation>
    <scope>NUCLEOTIDE SEQUENCE</scope>
    <source>
        <strain evidence="3">4524</strain>
    </source>
</reference>
<keyword evidence="1" id="KW-1133">Transmembrane helix</keyword>
<evidence type="ECO:0000313" key="3">
    <source>
        <dbReference type="EMBL" id="MDE8034261.1"/>
    </source>
</evidence>
<feature type="transmembrane region" description="Helical" evidence="1">
    <location>
        <begin position="106"/>
        <end position="132"/>
    </location>
</feature>
<dbReference type="KEGG" id="aeu:ACEE_00990"/>
<dbReference type="GO" id="GO:0005886">
    <property type="term" value="C:plasma membrane"/>
    <property type="evidence" value="ECO:0007669"/>
    <property type="project" value="UniProtKB-ARBA"/>
</dbReference>
<evidence type="ECO:0000259" key="2">
    <source>
        <dbReference type="Pfam" id="PF09335"/>
    </source>
</evidence>
<gene>
    <name evidence="3" type="ORF">OQ257_03650</name>
</gene>
<keyword evidence="1" id="KW-0472">Membrane</keyword>
<organism evidence="3 4">
    <name type="scientific">Actinobacillus equuli subsp. equuli</name>
    <dbReference type="NCBI Taxonomy" id="202947"/>
    <lineage>
        <taxon>Bacteria</taxon>
        <taxon>Pseudomonadati</taxon>
        <taxon>Pseudomonadota</taxon>
        <taxon>Gammaproteobacteria</taxon>
        <taxon>Pasteurellales</taxon>
        <taxon>Pasteurellaceae</taxon>
        <taxon>Actinobacillus</taxon>
    </lineage>
</organism>
<accession>A0A0A7MHY9</accession>
<dbReference type="RefSeq" id="WP_039196170.1">
    <property type="nucleotide sequence ID" value="NZ_CBCRTM010000007.1"/>
</dbReference>